<dbReference type="AlphaFoldDB" id="A0AAE0RR49"/>
<organism evidence="1 2">
    <name type="scientific">Potamilus streckersoni</name>
    <dbReference type="NCBI Taxonomy" id="2493646"/>
    <lineage>
        <taxon>Eukaryota</taxon>
        <taxon>Metazoa</taxon>
        <taxon>Spiralia</taxon>
        <taxon>Lophotrochozoa</taxon>
        <taxon>Mollusca</taxon>
        <taxon>Bivalvia</taxon>
        <taxon>Autobranchia</taxon>
        <taxon>Heteroconchia</taxon>
        <taxon>Palaeoheterodonta</taxon>
        <taxon>Unionida</taxon>
        <taxon>Unionoidea</taxon>
        <taxon>Unionidae</taxon>
        <taxon>Ambleminae</taxon>
        <taxon>Lampsilini</taxon>
        <taxon>Potamilus</taxon>
    </lineage>
</organism>
<gene>
    <name evidence="1" type="ORF">CHS0354_019108</name>
</gene>
<proteinExistence type="predicted"/>
<comment type="caution">
    <text evidence="1">The sequence shown here is derived from an EMBL/GenBank/DDBJ whole genome shotgun (WGS) entry which is preliminary data.</text>
</comment>
<keyword evidence="2" id="KW-1185">Reference proteome</keyword>
<evidence type="ECO:0000313" key="1">
    <source>
        <dbReference type="EMBL" id="KAK3577953.1"/>
    </source>
</evidence>
<sequence>MRIILGFRGETSNEPLGNDCPINLVDTIRAYTQCNYQNARATLSTAKYTFKATTVRVKIIESLYHNPPWGPPGTYQAKVLFYRLNYGYNNILTAIDSCSRYVLAKPSKSESDTALSITRLLAQTDYEIGLTSY</sequence>
<dbReference type="EMBL" id="JAEAOA010001185">
    <property type="protein sequence ID" value="KAK3577953.1"/>
    <property type="molecule type" value="Genomic_DNA"/>
</dbReference>
<accession>A0AAE0RR49</accession>
<protein>
    <submittedName>
        <fullName evidence="1">Uncharacterized protein</fullName>
    </submittedName>
</protein>
<reference evidence="1" key="3">
    <citation type="submission" date="2023-05" db="EMBL/GenBank/DDBJ databases">
        <authorList>
            <person name="Smith C.H."/>
        </authorList>
    </citation>
    <scope>NUCLEOTIDE SEQUENCE</scope>
    <source>
        <strain evidence="1">CHS0354</strain>
        <tissue evidence="1">Mantle</tissue>
    </source>
</reference>
<evidence type="ECO:0000313" key="2">
    <source>
        <dbReference type="Proteomes" id="UP001195483"/>
    </source>
</evidence>
<reference evidence="1" key="2">
    <citation type="journal article" date="2021" name="Genome Biol. Evol.">
        <title>Developing a high-quality reference genome for a parasitic bivalve with doubly uniparental inheritance (Bivalvia: Unionida).</title>
        <authorList>
            <person name="Smith C.H."/>
        </authorList>
    </citation>
    <scope>NUCLEOTIDE SEQUENCE</scope>
    <source>
        <strain evidence="1">CHS0354</strain>
        <tissue evidence="1">Mantle</tissue>
    </source>
</reference>
<reference evidence="1" key="1">
    <citation type="journal article" date="2021" name="Genome Biol. Evol.">
        <title>A High-Quality Reference Genome for a Parasitic Bivalve with Doubly Uniparental Inheritance (Bivalvia: Unionida).</title>
        <authorList>
            <person name="Smith C.H."/>
        </authorList>
    </citation>
    <scope>NUCLEOTIDE SEQUENCE</scope>
    <source>
        <strain evidence="1">CHS0354</strain>
    </source>
</reference>
<name>A0AAE0RR49_9BIVA</name>
<dbReference type="Proteomes" id="UP001195483">
    <property type="component" value="Unassembled WGS sequence"/>
</dbReference>